<evidence type="ECO:0000313" key="2">
    <source>
        <dbReference type="EMBL" id="KFB48248.1"/>
    </source>
</evidence>
<dbReference type="Proteomes" id="UP000030765">
    <property type="component" value="Unassembled WGS sequence"/>
</dbReference>
<dbReference type="AlphaFoldDB" id="A0A084WDF4"/>
<evidence type="ECO:0000313" key="3">
    <source>
        <dbReference type="EnsemblMetazoa" id="ASIC016370-PA"/>
    </source>
</evidence>
<sequence length="215" mass="24113">MGKDNNIKSTSQRSGIAPERGYVDMNPFCCHNELRDRGPERTLWQGRMNYEVNPLSNSGPVESINTVTHPGSDKSCADQLATGAIINRLAFFSCDRSLSQRTGQAVNTAGHSGQTSTVNHPAVVISAMLLEPWNIRSRLVALDQVVEPECPSKCRSGRQFAARTRPQKNRFTFSVGPTYISHHRYRVCHRDPRERRTRSAQPSVLVRQTTNSSYR</sequence>
<name>A0A084WDF4_ANOSI</name>
<keyword evidence="4" id="KW-1185">Reference proteome</keyword>
<reference evidence="2 4" key="1">
    <citation type="journal article" date="2014" name="BMC Genomics">
        <title>Genome sequence of Anopheles sinensis provides insight into genetics basis of mosquito competence for malaria parasites.</title>
        <authorList>
            <person name="Zhou D."/>
            <person name="Zhang D."/>
            <person name="Ding G."/>
            <person name="Shi L."/>
            <person name="Hou Q."/>
            <person name="Ye Y."/>
            <person name="Xu Y."/>
            <person name="Zhou H."/>
            <person name="Xiong C."/>
            <person name="Li S."/>
            <person name="Yu J."/>
            <person name="Hong S."/>
            <person name="Yu X."/>
            <person name="Zou P."/>
            <person name="Chen C."/>
            <person name="Chang X."/>
            <person name="Wang W."/>
            <person name="Lv Y."/>
            <person name="Sun Y."/>
            <person name="Ma L."/>
            <person name="Shen B."/>
            <person name="Zhu C."/>
        </authorList>
    </citation>
    <scope>NUCLEOTIDE SEQUENCE [LARGE SCALE GENOMIC DNA]</scope>
</reference>
<feature type="compositionally biased region" description="Polar residues" evidence="1">
    <location>
        <begin position="199"/>
        <end position="215"/>
    </location>
</feature>
<dbReference type="EMBL" id="KE525339">
    <property type="protein sequence ID" value="KFB48248.1"/>
    <property type="molecule type" value="Genomic_DNA"/>
</dbReference>
<gene>
    <name evidence="2" type="ORF">ZHAS_00016370</name>
</gene>
<dbReference type="EnsemblMetazoa" id="ASIC016370-RA">
    <property type="protein sequence ID" value="ASIC016370-PA"/>
    <property type="gene ID" value="ASIC016370"/>
</dbReference>
<dbReference type="VEuPathDB" id="VectorBase:ASIC016370"/>
<dbReference type="EMBL" id="ATLV01022999">
    <property type="status" value="NOT_ANNOTATED_CDS"/>
    <property type="molecule type" value="Genomic_DNA"/>
</dbReference>
<reference evidence="3" key="2">
    <citation type="submission" date="2020-05" db="UniProtKB">
        <authorList>
            <consortium name="EnsemblMetazoa"/>
        </authorList>
    </citation>
    <scope>IDENTIFICATION</scope>
</reference>
<protein>
    <submittedName>
        <fullName evidence="2 3">Uncharacterized protein</fullName>
    </submittedName>
</protein>
<organism evidence="2">
    <name type="scientific">Anopheles sinensis</name>
    <name type="common">Mosquito</name>
    <dbReference type="NCBI Taxonomy" id="74873"/>
    <lineage>
        <taxon>Eukaryota</taxon>
        <taxon>Metazoa</taxon>
        <taxon>Ecdysozoa</taxon>
        <taxon>Arthropoda</taxon>
        <taxon>Hexapoda</taxon>
        <taxon>Insecta</taxon>
        <taxon>Pterygota</taxon>
        <taxon>Neoptera</taxon>
        <taxon>Endopterygota</taxon>
        <taxon>Diptera</taxon>
        <taxon>Nematocera</taxon>
        <taxon>Culicoidea</taxon>
        <taxon>Culicidae</taxon>
        <taxon>Anophelinae</taxon>
        <taxon>Anopheles</taxon>
    </lineage>
</organism>
<feature type="region of interest" description="Disordered" evidence="1">
    <location>
        <begin position="190"/>
        <end position="215"/>
    </location>
</feature>
<proteinExistence type="predicted"/>
<accession>A0A084WDF4</accession>
<evidence type="ECO:0000313" key="4">
    <source>
        <dbReference type="Proteomes" id="UP000030765"/>
    </source>
</evidence>
<evidence type="ECO:0000256" key="1">
    <source>
        <dbReference type="SAM" id="MobiDB-lite"/>
    </source>
</evidence>